<proteinExistence type="predicted"/>
<comment type="caution">
    <text evidence="1">The sequence shown here is derived from an EMBL/GenBank/DDBJ whole genome shotgun (WGS) entry which is preliminary data.</text>
</comment>
<name>A0AC61KZA6_9EURY</name>
<accession>A0AC61KZA6</accession>
<organism evidence="1 2">
    <name type="scientific">Candidatus Methanogaster sp</name>
    <dbReference type="NCBI Taxonomy" id="3386292"/>
    <lineage>
        <taxon>Archaea</taxon>
        <taxon>Methanobacteriati</taxon>
        <taxon>Methanobacteriota</taxon>
        <taxon>Stenosarchaea group</taxon>
        <taxon>Methanomicrobia</taxon>
        <taxon>Methanosarcinales</taxon>
        <taxon>ANME-2 cluster</taxon>
        <taxon>Candidatus Methanogasteraceae</taxon>
        <taxon>Candidatus Methanogaster</taxon>
    </lineage>
</organism>
<dbReference type="EMBL" id="PQXF01000049">
    <property type="protein sequence ID" value="PXF57803.1"/>
    <property type="molecule type" value="Genomic_DNA"/>
</dbReference>
<evidence type="ECO:0000313" key="2">
    <source>
        <dbReference type="Proteomes" id="UP000248329"/>
    </source>
</evidence>
<evidence type="ECO:0000313" key="1">
    <source>
        <dbReference type="EMBL" id="PXF57803.1"/>
    </source>
</evidence>
<gene>
    <name evidence="1" type="ORF">C4B59_14550</name>
</gene>
<sequence length="311" mass="33654">MIHTIYLVRAIGFIVIGVVLASIIAETNILTRFGVLTKGVCRISNLSRGSVLALLACIMSSTGGKSMLAEFYKRGEVGRTETTLTVVMSTFPVVLGESLFRIHAPIAVALLGPAVGGVYVMLTLFSAFIQTLGALIASRLLLPKRAHAIGGADRQEERSIVLDWQTIKRGARQAYPTLRKIVPILIISMLAIEFLLSLGAGIYVAQAFGPILNLLGLPGDVIYALIAQFIHFTAGYATIHALLLNDVVTNKQALLTLLVGSMVVITMIYVKYSFSMYVSLFGKFGVTITAIHYASSMIAKIITILLVVMWY</sequence>
<reference evidence="1" key="1">
    <citation type="submission" date="2018-01" db="EMBL/GenBank/DDBJ databases">
        <authorList>
            <person name="Krukenberg V."/>
        </authorList>
    </citation>
    <scope>NUCLEOTIDE SEQUENCE</scope>
    <source>
        <strain evidence="1">E20ANME2</strain>
    </source>
</reference>
<dbReference type="Proteomes" id="UP000248329">
    <property type="component" value="Unassembled WGS sequence"/>
</dbReference>
<protein>
    <submittedName>
        <fullName evidence="1">Nucleoside recognition protein</fullName>
    </submittedName>
</protein>